<proteinExistence type="predicted"/>
<dbReference type="Proteomes" id="UP000035680">
    <property type="component" value="Unassembled WGS sequence"/>
</dbReference>
<dbReference type="WBParaSite" id="SVE_1889300.1">
    <property type="protein sequence ID" value="SVE_1889300.1"/>
    <property type="gene ID" value="SVE_1889300"/>
</dbReference>
<protein>
    <submittedName>
        <fullName evidence="3">BTB_2 domain-containing protein</fullName>
    </submittedName>
</protein>
<evidence type="ECO:0000313" key="3">
    <source>
        <dbReference type="WBParaSite" id="SVE_1889300.1"/>
    </source>
</evidence>
<keyword evidence="2" id="KW-1185">Reference proteome</keyword>
<feature type="compositionally biased region" description="Basic and acidic residues" evidence="1">
    <location>
        <begin position="35"/>
        <end position="48"/>
    </location>
</feature>
<organism evidence="2 3">
    <name type="scientific">Strongyloides venezuelensis</name>
    <name type="common">Threadworm</name>
    <dbReference type="NCBI Taxonomy" id="75913"/>
    <lineage>
        <taxon>Eukaryota</taxon>
        <taxon>Metazoa</taxon>
        <taxon>Ecdysozoa</taxon>
        <taxon>Nematoda</taxon>
        <taxon>Chromadorea</taxon>
        <taxon>Rhabditida</taxon>
        <taxon>Tylenchina</taxon>
        <taxon>Panagrolaimomorpha</taxon>
        <taxon>Strongyloidoidea</taxon>
        <taxon>Strongyloididae</taxon>
        <taxon>Strongyloides</taxon>
    </lineage>
</organism>
<accession>A0A0K0G2E7</accession>
<feature type="region of interest" description="Disordered" evidence="1">
    <location>
        <begin position="1"/>
        <end position="59"/>
    </location>
</feature>
<evidence type="ECO:0000313" key="2">
    <source>
        <dbReference type="Proteomes" id="UP000035680"/>
    </source>
</evidence>
<reference evidence="3" key="2">
    <citation type="submission" date="2015-08" db="UniProtKB">
        <authorList>
            <consortium name="WormBaseParasite"/>
        </authorList>
    </citation>
    <scope>IDENTIFICATION</scope>
</reference>
<dbReference type="AlphaFoldDB" id="A0A0K0G2E7"/>
<reference evidence="2" key="1">
    <citation type="submission" date="2014-07" db="EMBL/GenBank/DDBJ databases">
        <authorList>
            <person name="Martin A.A"/>
            <person name="De Silva N."/>
        </authorList>
    </citation>
    <scope>NUCLEOTIDE SEQUENCE</scope>
</reference>
<sequence>MSEESGVRRSSRTPKPMNKMIQFKDNLKDSRKRNMKDYGEGSMKHVSEENTMNYGGSHMNGTEGKENFVIYDAGQIMMETVPRALKVYLEKDFLDQ</sequence>
<name>A0A0K0G2E7_STRVS</name>
<evidence type="ECO:0000256" key="1">
    <source>
        <dbReference type="SAM" id="MobiDB-lite"/>
    </source>
</evidence>